<dbReference type="Pfam" id="PF00465">
    <property type="entry name" value="Fe-ADH"/>
    <property type="match status" value="1"/>
</dbReference>
<dbReference type="PANTHER" id="PTHR43633:SF1">
    <property type="entry name" value="ALCOHOL DEHYDROGENASE YQHD"/>
    <property type="match status" value="1"/>
</dbReference>
<dbReference type="EMBL" id="CACRUT010000008">
    <property type="protein sequence ID" value="VYT95556.1"/>
    <property type="molecule type" value="Genomic_DNA"/>
</dbReference>
<feature type="domain" description="Fe-containing alcohol dehydrogenase-like C-terminal" evidence="4">
    <location>
        <begin position="189"/>
        <end position="392"/>
    </location>
</feature>
<dbReference type="GO" id="GO:0008106">
    <property type="term" value="F:alcohol dehydrogenase (NADP+) activity"/>
    <property type="evidence" value="ECO:0007669"/>
    <property type="project" value="TreeGrafter"/>
</dbReference>
<dbReference type="RefSeq" id="WP_412442185.1">
    <property type="nucleotide sequence ID" value="NZ_CACRUT010000008.1"/>
</dbReference>
<dbReference type="InterPro" id="IPR044731">
    <property type="entry name" value="BDH-like"/>
</dbReference>
<evidence type="ECO:0000256" key="1">
    <source>
        <dbReference type="ARBA" id="ARBA00007358"/>
    </source>
</evidence>
<dbReference type="Gene3D" id="1.20.1090.10">
    <property type="entry name" value="Dehydroquinate synthase-like - alpha domain"/>
    <property type="match status" value="1"/>
</dbReference>
<dbReference type="GO" id="GO:0046872">
    <property type="term" value="F:metal ion binding"/>
    <property type="evidence" value="ECO:0007669"/>
    <property type="project" value="InterPro"/>
</dbReference>
<protein>
    <submittedName>
        <fullName evidence="5">NADH-dependent butanol dehydrogenase A</fullName>
        <ecNumber evidence="5">1.1.1.-</ecNumber>
    </submittedName>
</protein>
<evidence type="ECO:0000259" key="3">
    <source>
        <dbReference type="Pfam" id="PF00465"/>
    </source>
</evidence>
<evidence type="ECO:0000259" key="4">
    <source>
        <dbReference type="Pfam" id="PF25137"/>
    </source>
</evidence>
<evidence type="ECO:0000313" key="5">
    <source>
        <dbReference type="EMBL" id="VYT95556.1"/>
    </source>
</evidence>
<name>A0A6N3B140_9BACT</name>
<dbReference type="InterPro" id="IPR056798">
    <property type="entry name" value="ADH_Fe_C"/>
</dbReference>
<dbReference type="SUPFAM" id="SSF56796">
    <property type="entry name" value="Dehydroquinate synthase-like"/>
    <property type="match status" value="1"/>
</dbReference>
<dbReference type="GO" id="GO:0005829">
    <property type="term" value="C:cytosol"/>
    <property type="evidence" value="ECO:0007669"/>
    <property type="project" value="TreeGrafter"/>
</dbReference>
<dbReference type="EC" id="1.1.1.-" evidence="5"/>
<dbReference type="InterPro" id="IPR018211">
    <property type="entry name" value="ADH_Fe_CS"/>
</dbReference>
<accession>A0A6N3B140</accession>
<comment type="similarity">
    <text evidence="1">Belongs to the iron-containing alcohol dehydrogenase family.</text>
</comment>
<keyword evidence="2 5" id="KW-0560">Oxidoreductase</keyword>
<feature type="domain" description="Alcohol dehydrogenase iron-type/glycerol dehydrogenase GldA" evidence="3">
    <location>
        <begin position="9"/>
        <end position="178"/>
    </location>
</feature>
<gene>
    <name evidence="5" type="primary">bdhA</name>
    <name evidence="5" type="ORF">PCLFYP37_01564</name>
</gene>
<dbReference type="Gene3D" id="3.40.50.1970">
    <property type="match status" value="1"/>
</dbReference>
<dbReference type="AlphaFoldDB" id="A0A6N3B140"/>
<dbReference type="GO" id="GO:1990362">
    <property type="term" value="F:butanol dehydrogenase (NAD+) activity"/>
    <property type="evidence" value="ECO:0007669"/>
    <property type="project" value="InterPro"/>
</dbReference>
<dbReference type="CDD" id="cd08187">
    <property type="entry name" value="BDH"/>
    <property type="match status" value="1"/>
</dbReference>
<dbReference type="GO" id="GO:1990002">
    <property type="term" value="F:methylglyoxal reductase (NADPH) (acetol producing) activity"/>
    <property type="evidence" value="ECO:0007669"/>
    <property type="project" value="TreeGrafter"/>
</dbReference>
<dbReference type="Pfam" id="PF25137">
    <property type="entry name" value="ADH_Fe_C"/>
    <property type="match status" value="1"/>
</dbReference>
<dbReference type="InterPro" id="IPR001670">
    <property type="entry name" value="ADH_Fe/GldA"/>
</dbReference>
<dbReference type="PANTHER" id="PTHR43633">
    <property type="entry name" value="ALCOHOL DEHYDROGENASE YQHD"/>
    <property type="match status" value="1"/>
</dbReference>
<reference evidence="5" key="1">
    <citation type="submission" date="2019-11" db="EMBL/GenBank/DDBJ databases">
        <authorList>
            <person name="Feng L."/>
        </authorList>
    </citation>
    <scope>NUCLEOTIDE SEQUENCE</scope>
    <source>
        <strain evidence="5">PclaraLFYP37</strain>
    </source>
</reference>
<evidence type="ECO:0000256" key="2">
    <source>
        <dbReference type="ARBA" id="ARBA00023002"/>
    </source>
</evidence>
<sequence>MKDFNYYAPTQVAFGRKAEQATGRLVKQYGGTKVLVHYGGKSAERSGLLDAVCHALEAEHLPYVKLGGVVPNPRLSKVHEGIDLCRAESVDFILAIGGGSVIDSAKAISMGVTYEGDVWDFFTHKAEVDTCLPLGAVLTLPAAGSEMSDATVITNEDGDLKKDYGSDKLRCKFAVMNPERTFTLPPYQTAAGVVDIIMHTLERYFSHDDDMTVTDSIAESLIRTVQDSAFKVLQQPDNYLHRAQIMWASSLSHNGLTGCGTTSDWATHFLEHELSGMFDVTHGAGLAAVWGSWARYVYLENPTRFAQFAVNAMGVRNNFKSAEETALAGIEALERFFRAIGMPTSIHELIGREITDEEIREMSRKCSYDGTHSIGGFKVLNREDMEHIYRAAR</sequence>
<dbReference type="PROSITE" id="PS00060">
    <property type="entry name" value="ADH_IRON_2"/>
    <property type="match status" value="1"/>
</dbReference>
<organism evidence="5">
    <name type="scientific">Paraprevotella clara</name>
    <dbReference type="NCBI Taxonomy" id="454154"/>
    <lineage>
        <taxon>Bacteria</taxon>
        <taxon>Pseudomonadati</taxon>
        <taxon>Bacteroidota</taxon>
        <taxon>Bacteroidia</taxon>
        <taxon>Bacteroidales</taxon>
        <taxon>Prevotellaceae</taxon>
        <taxon>Paraprevotella</taxon>
    </lineage>
</organism>
<dbReference type="FunFam" id="3.40.50.1970:FF:000003">
    <property type="entry name" value="Alcohol dehydrogenase, iron-containing"/>
    <property type="match status" value="1"/>
</dbReference>
<proteinExistence type="inferred from homology"/>